<dbReference type="RefSeq" id="WP_074492104.1">
    <property type="nucleotide sequence ID" value="NZ_MPPL01000001.1"/>
</dbReference>
<protein>
    <submittedName>
        <fullName evidence="1">Uncharacterized protein</fullName>
    </submittedName>
</protein>
<accession>A0A1Q6A5F5</accession>
<name>A0A1Q6A5F5_9SPHI</name>
<sequence length="169" mass="20571">MHFEFNPNKLYKFIPEEPETPIRKYRVAKRWKVAKYHHMGKNNIGINWLHEKHFMTIRNKIRKLYAQQNEYFYDRDWRHDNSENPCTMHIIACSTLYMELECNHFFEYEIHYHIDDSPFKETIAAMLGTVGKAKPIEHSMANYFKDMRQYYKDDPKYFSILSFDAAQQA</sequence>
<dbReference type="EMBL" id="MPPL01000001">
    <property type="protein sequence ID" value="OKS89238.1"/>
    <property type="molecule type" value="Genomic_DNA"/>
</dbReference>
<evidence type="ECO:0000313" key="2">
    <source>
        <dbReference type="Proteomes" id="UP000186720"/>
    </source>
</evidence>
<gene>
    <name evidence="1" type="ORF">RG47T_4721</name>
</gene>
<dbReference type="Proteomes" id="UP000186720">
    <property type="component" value="Unassembled WGS sequence"/>
</dbReference>
<comment type="caution">
    <text evidence="1">The sequence shown here is derived from an EMBL/GenBank/DDBJ whole genome shotgun (WGS) entry which is preliminary data.</text>
</comment>
<organism evidence="1 2">
    <name type="scientific">Mucilaginibacter polytrichastri</name>
    <dbReference type="NCBI Taxonomy" id="1302689"/>
    <lineage>
        <taxon>Bacteria</taxon>
        <taxon>Pseudomonadati</taxon>
        <taxon>Bacteroidota</taxon>
        <taxon>Sphingobacteriia</taxon>
        <taxon>Sphingobacteriales</taxon>
        <taxon>Sphingobacteriaceae</taxon>
        <taxon>Mucilaginibacter</taxon>
    </lineage>
</organism>
<reference evidence="1 2" key="1">
    <citation type="submission" date="2016-11" db="EMBL/GenBank/DDBJ databases">
        <title>Whole Genome Sequencing of Mucilaginibacter polytrichastri RG4-7(T) isolated from the moss sample.</title>
        <authorList>
            <person name="Li Y."/>
        </authorList>
    </citation>
    <scope>NUCLEOTIDE SEQUENCE [LARGE SCALE GENOMIC DNA]</scope>
    <source>
        <strain evidence="1 2">RG4-7</strain>
    </source>
</reference>
<dbReference type="AlphaFoldDB" id="A0A1Q6A5F5"/>
<keyword evidence="2" id="KW-1185">Reference proteome</keyword>
<evidence type="ECO:0000313" key="1">
    <source>
        <dbReference type="EMBL" id="OKS89238.1"/>
    </source>
</evidence>
<dbReference type="OrthoDB" id="763044at2"/>
<proteinExistence type="predicted"/>